<dbReference type="InterPro" id="IPR035547">
    <property type="entry name" value="Phospholipase_B"/>
</dbReference>
<keyword evidence="2" id="KW-0812">Transmembrane</keyword>
<dbReference type="SUPFAM" id="SSF52266">
    <property type="entry name" value="SGNH hydrolase"/>
    <property type="match status" value="2"/>
</dbReference>
<dbReference type="AlphaFoldDB" id="A0AAV6FWB6"/>
<dbReference type="CDD" id="cd01824">
    <property type="entry name" value="Phospholipase_B_like"/>
    <property type="match status" value="2"/>
</dbReference>
<dbReference type="Gene3D" id="3.40.50.1110">
    <property type="entry name" value="SGNH hydrolase"/>
    <property type="match status" value="2"/>
</dbReference>
<feature type="region of interest" description="Disordered" evidence="1">
    <location>
        <begin position="332"/>
        <end position="359"/>
    </location>
</feature>
<feature type="compositionally biased region" description="Polar residues" evidence="1">
    <location>
        <begin position="334"/>
        <end position="351"/>
    </location>
</feature>
<keyword evidence="4" id="KW-1185">Reference proteome</keyword>
<evidence type="ECO:0000256" key="1">
    <source>
        <dbReference type="SAM" id="MobiDB-lite"/>
    </source>
</evidence>
<proteinExistence type="predicted"/>
<gene>
    <name evidence="3" type="ORF">AALO_G00245020</name>
</gene>
<evidence type="ECO:0008006" key="5">
    <source>
        <dbReference type="Google" id="ProtNLM"/>
    </source>
</evidence>
<protein>
    <recommendedName>
        <fullName evidence="5">Triacylglycerol lipase</fullName>
    </recommendedName>
</protein>
<dbReference type="GO" id="GO:0031526">
    <property type="term" value="C:brush border membrane"/>
    <property type="evidence" value="ECO:0007669"/>
    <property type="project" value="TreeGrafter"/>
</dbReference>
<dbReference type="Proteomes" id="UP000823561">
    <property type="component" value="Chromosome 19"/>
</dbReference>
<comment type="caution">
    <text evidence="3">The sequence shown here is derived from an EMBL/GenBank/DDBJ whole genome shotgun (WGS) entry which is preliminary data.</text>
</comment>
<feature type="transmembrane region" description="Helical" evidence="2">
    <location>
        <begin position="1074"/>
        <end position="1095"/>
    </location>
</feature>
<dbReference type="InterPro" id="IPR001087">
    <property type="entry name" value="GDSL"/>
</dbReference>
<evidence type="ECO:0000313" key="4">
    <source>
        <dbReference type="Proteomes" id="UP000823561"/>
    </source>
</evidence>
<accession>A0AAV6FWB6</accession>
<dbReference type="GO" id="GO:0050253">
    <property type="term" value="F:retinyl-palmitate esterase activity"/>
    <property type="evidence" value="ECO:0007669"/>
    <property type="project" value="TreeGrafter"/>
</dbReference>
<keyword evidence="2" id="KW-1133">Transmembrane helix</keyword>
<keyword evidence="2" id="KW-0472">Membrane</keyword>
<dbReference type="Pfam" id="PF00657">
    <property type="entry name" value="Lipase_GDSL"/>
    <property type="match status" value="2"/>
</dbReference>
<reference evidence="3" key="1">
    <citation type="submission" date="2020-10" db="EMBL/GenBank/DDBJ databases">
        <title>Chromosome-scale genome assembly of the Allis shad, Alosa alosa.</title>
        <authorList>
            <person name="Margot Z."/>
            <person name="Christophe K."/>
            <person name="Cabau C."/>
            <person name="Louis A."/>
            <person name="Berthelot C."/>
            <person name="Parey E."/>
            <person name="Roest Crollius H."/>
            <person name="Montfort J."/>
            <person name="Robinson-Rechavi M."/>
            <person name="Bucao C."/>
            <person name="Bouchez O."/>
            <person name="Gislard M."/>
            <person name="Lluch J."/>
            <person name="Milhes M."/>
            <person name="Lampietro C."/>
            <person name="Lopez Roques C."/>
            <person name="Donnadieu C."/>
            <person name="Braasch I."/>
            <person name="Desvignes T."/>
            <person name="Postlethwait J."/>
            <person name="Bobe J."/>
            <person name="Guiguen Y."/>
        </authorList>
    </citation>
    <scope>NUCLEOTIDE SEQUENCE</scope>
    <source>
        <strain evidence="3">M-15738</strain>
        <tissue evidence="3">Blood</tissue>
    </source>
</reference>
<sequence>MRRVPNCTSQQTVHTTTLLPALQPKSFQLWPFSLDIMGIQRWTLVAISVLLLLSTLTDALVPVRESESSSLSQEPDQSPDIYPSFLCASPGPSPSLPSSVHKIRPSDVGVVSALGLYSPQATHVFYMMAEILSLFNPHLATVLPDVSTFKNRDPLEQAEDLALSLSSHEFVEGEQVWRLLLVFVSVDELQVCPGQEDGAVSSATKKVEVMLSTLQSQLHHTLVRVVLWSENSEVIHTCEDVSSSNRGTLEKAILTGALQESLSDLLAARQWFGKRDDFSAVLVSSPLTTNQTTDQHTLRLWAEMLQPMKDQPGVSGDDLTRIVCPTEEMPYLRTQENSPSGSRMSTDSQTAPRLDPKTGSELPCVDRTPPFQPPPQFMHCAQAILKWLQPWAANGAGSAPSNLLDVMTEYRGLSWCIGGDENLTNVTTLPNILREFNPSLVGFALGTGSENSPTAFLNQAVPGANAHDMPAQARVLIQRMKNDSRIDFQNDWKMITMFIGGNDLCDHCSDSLYFSTANIVSRVKEALDILQAEVPRVFVNLVEVMNIVPLRQLHLDTSVNCPTFLVNILCRCVLKPKEGTQELQTLVDTNRDYQRGMRYLVDSGRYDKHDNFTVVLQPFFREVVIPLLEDGRPDRSYFSPDCFHLSEKAHRLMARALWNNMLEPVGKKTSTYDFSAAISLQCPSQNSDYTYPEPPTSPPPVNNWGSDFSCTDTAPSPTVPTSVHRLRPGDINVVASLGDSVTAGFGAKANNILQLRNEERGVSWCIGGDETLETVSTLPNILKKFNPDVYGFSKGRGGRPNGFNVAVSGAKAAGIPGQVQDLITLWKNDKNVSWENDWKLVTLFIGGNDLCQYCNDRASLSTLNYRNYLRESLDILYNEVPRVLVNVAEILEIEDLRKIKGNGLGCTVLQPNLCPCFLIPGENSPQLYEMKRINRELQVLTEALVNGGRYDGREDFAVVIQPFFQKTIVPMNNAGQPDIDFFSVDCFHFSERGHAGMAIALWNNMLEPVGSKQIYNNFTHDRSKIQCPTKDRPFIFTRVNSASLGTTTSPVTTTSAHVPDTPAPVECSYALPTWATALLTCVGLLIGWAVTSLFFHCRERRSRRKTLAHVEIKTSKF</sequence>
<dbReference type="InterPro" id="IPR036514">
    <property type="entry name" value="SGNH_hydro_sf"/>
</dbReference>
<dbReference type="EMBL" id="JADWDJ010000019">
    <property type="protein sequence ID" value="KAG5265671.1"/>
    <property type="molecule type" value="Genomic_DNA"/>
</dbReference>
<dbReference type="PANTHER" id="PTHR21325">
    <property type="entry name" value="PHOSPHOLIPASE B, PLB1"/>
    <property type="match status" value="1"/>
</dbReference>
<dbReference type="PANTHER" id="PTHR21325:SF52">
    <property type="entry name" value="PHOSPHOLIPASE B1, MEMBRANE-ASSOCIATED"/>
    <property type="match status" value="1"/>
</dbReference>
<organism evidence="3 4">
    <name type="scientific">Alosa alosa</name>
    <name type="common">allis shad</name>
    <dbReference type="NCBI Taxonomy" id="278164"/>
    <lineage>
        <taxon>Eukaryota</taxon>
        <taxon>Metazoa</taxon>
        <taxon>Chordata</taxon>
        <taxon>Craniata</taxon>
        <taxon>Vertebrata</taxon>
        <taxon>Euteleostomi</taxon>
        <taxon>Actinopterygii</taxon>
        <taxon>Neopterygii</taxon>
        <taxon>Teleostei</taxon>
        <taxon>Clupei</taxon>
        <taxon>Clupeiformes</taxon>
        <taxon>Clupeoidei</taxon>
        <taxon>Clupeidae</taxon>
        <taxon>Alosa</taxon>
    </lineage>
</organism>
<dbReference type="GO" id="GO:0006644">
    <property type="term" value="P:phospholipid metabolic process"/>
    <property type="evidence" value="ECO:0007669"/>
    <property type="project" value="TreeGrafter"/>
</dbReference>
<dbReference type="GO" id="GO:0004623">
    <property type="term" value="F:phospholipase A2 activity"/>
    <property type="evidence" value="ECO:0007669"/>
    <property type="project" value="TreeGrafter"/>
</dbReference>
<dbReference type="InterPro" id="IPR038885">
    <property type="entry name" value="PLB1"/>
</dbReference>
<evidence type="ECO:0000313" key="3">
    <source>
        <dbReference type="EMBL" id="KAG5265671.1"/>
    </source>
</evidence>
<name>A0AAV6FWB6_9TELE</name>
<evidence type="ECO:0000256" key="2">
    <source>
        <dbReference type="SAM" id="Phobius"/>
    </source>
</evidence>
<dbReference type="GO" id="GO:0004622">
    <property type="term" value="F:phosphatidylcholine lysophospholipase activity"/>
    <property type="evidence" value="ECO:0007669"/>
    <property type="project" value="TreeGrafter"/>
</dbReference>